<dbReference type="Proteomes" id="UP000008332">
    <property type="component" value="Chromosome"/>
</dbReference>
<proteinExistence type="predicted"/>
<dbReference type="RefSeq" id="WP_011464541.1">
    <property type="nucleotide sequence ID" value="NC_007908.1"/>
</dbReference>
<dbReference type="InterPro" id="IPR036866">
    <property type="entry name" value="RibonucZ/Hydroxyglut_hydro"/>
</dbReference>
<dbReference type="AlphaFoldDB" id="Q21W80"/>
<dbReference type="HOGENOM" id="CLU_3065637_0_0_4"/>
<gene>
    <name evidence="1" type="ordered locus">Rfer_2251</name>
</gene>
<protein>
    <recommendedName>
        <fullName evidence="3">MBL fold metallo-hydrolase</fullName>
    </recommendedName>
</protein>
<evidence type="ECO:0008006" key="3">
    <source>
        <dbReference type="Google" id="ProtNLM"/>
    </source>
</evidence>
<keyword evidence="2" id="KW-1185">Reference proteome</keyword>
<evidence type="ECO:0000313" key="1">
    <source>
        <dbReference type="EMBL" id="ABD69973.1"/>
    </source>
</evidence>
<dbReference type="EMBL" id="CP000267">
    <property type="protein sequence ID" value="ABD69973.1"/>
    <property type="molecule type" value="Genomic_DNA"/>
</dbReference>
<organism evidence="1 2">
    <name type="scientific">Albidiferax ferrireducens (strain ATCC BAA-621 / DSM 15236 / T118)</name>
    <name type="common">Rhodoferax ferrireducens</name>
    <dbReference type="NCBI Taxonomy" id="338969"/>
    <lineage>
        <taxon>Bacteria</taxon>
        <taxon>Pseudomonadati</taxon>
        <taxon>Pseudomonadota</taxon>
        <taxon>Betaproteobacteria</taxon>
        <taxon>Burkholderiales</taxon>
        <taxon>Comamonadaceae</taxon>
        <taxon>Rhodoferax</taxon>
    </lineage>
</organism>
<name>Q21W80_ALBFT</name>
<dbReference type="STRING" id="338969.Rfer_2251"/>
<sequence>MQEPCIQSFFDPETFTVTHVVSDPVTRRAAIIDSVLDYGPKSGHTSRQHPMNA</sequence>
<evidence type="ECO:0000313" key="2">
    <source>
        <dbReference type="Proteomes" id="UP000008332"/>
    </source>
</evidence>
<dbReference type="KEGG" id="rfr:Rfer_2251"/>
<accession>Q21W80</accession>
<reference evidence="2" key="1">
    <citation type="submission" date="2006-02" db="EMBL/GenBank/DDBJ databases">
        <title>Complete sequence of chromosome of Rhodoferax ferrireducens DSM 15236.</title>
        <authorList>
            <person name="Copeland A."/>
            <person name="Lucas S."/>
            <person name="Lapidus A."/>
            <person name="Barry K."/>
            <person name="Detter J.C."/>
            <person name="Glavina del Rio T."/>
            <person name="Hammon N."/>
            <person name="Israni S."/>
            <person name="Pitluck S."/>
            <person name="Brettin T."/>
            <person name="Bruce D."/>
            <person name="Han C."/>
            <person name="Tapia R."/>
            <person name="Gilna P."/>
            <person name="Kiss H."/>
            <person name="Schmutz J."/>
            <person name="Larimer F."/>
            <person name="Land M."/>
            <person name="Kyrpides N."/>
            <person name="Ivanova N."/>
            <person name="Richardson P."/>
        </authorList>
    </citation>
    <scope>NUCLEOTIDE SEQUENCE [LARGE SCALE GENOMIC DNA]</scope>
    <source>
        <strain evidence="2">ATCC BAA-621 / DSM 15236 / T118</strain>
    </source>
</reference>
<dbReference type="Gene3D" id="3.60.15.10">
    <property type="entry name" value="Ribonuclease Z/Hydroxyacylglutathione hydrolase-like"/>
    <property type="match status" value="1"/>
</dbReference>
<dbReference type="eggNOG" id="COG0491">
    <property type="taxonomic scope" value="Bacteria"/>
</dbReference>